<dbReference type="InterPro" id="IPR003124">
    <property type="entry name" value="WH2_dom"/>
</dbReference>
<feature type="domain" description="WH2" evidence="2">
    <location>
        <begin position="1400"/>
        <end position="1420"/>
    </location>
</feature>
<dbReference type="GO" id="GO:0060088">
    <property type="term" value="P:auditory receptor cell stereocilium organization"/>
    <property type="evidence" value="ECO:0007669"/>
    <property type="project" value="Ensembl"/>
</dbReference>
<feature type="compositionally biased region" description="Polar residues" evidence="1">
    <location>
        <begin position="496"/>
        <end position="506"/>
    </location>
</feature>
<dbReference type="Bgee" id="ENSELUG00000007124">
    <property type="expression patterns" value="Expressed in liver and 13 other cell types or tissues"/>
</dbReference>
<feature type="compositionally biased region" description="Pro residues" evidence="1">
    <location>
        <begin position="22"/>
        <end position="32"/>
    </location>
</feature>
<dbReference type="OMA" id="RENMFES"/>
<evidence type="ECO:0000313" key="3">
    <source>
        <dbReference type="Ensembl" id="ENSELUP00000006191.3"/>
    </source>
</evidence>
<dbReference type="Gene3D" id="3.10.20.90">
    <property type="entry name" value="Phosphatidylinositol 3-kinase Catalytic Subunit, Chain A, domain 1"/>
    <property type="match status" value="1"/>
</dbReference>
<reference evidence="3" key="2">
    <citation type="submission" date="2020-02" db="EMBL/GenBank/DDBJ databases">
        <title>Esox lucius (northern pike) genome, fEsoLuc1, primary haplotype.</title>
        <authorList>
            <person name="Myers G."/>
            <person name="Karagic N."/>
            <person name="Meyer A."/>
            <person name="Pippel M."/>
            <person name="Reichard M."/>
            <person name="Winkler S."/>
            <person name="Tracey A."/>
            <person name="Sims Y."/>
            <person name="Howe K."/>
            <person name="Rhie A."/>
            <person name="Formenti G."/>
            <person name="Durbin R."/>
            <person name="Fedrigo O."/>
            <person name="Jarvis E.D."/>
        </authorList>
    </citation>
    <scope>NUCLEOTIDE SEQUENCE [LARGE SCALE GENOMIC DNA]</scope>
</reference>
<dbReference type="GO" id="GO:0003785">
    <property type="term" value="F:actin monomer binding"/>
    <property type="evidence" value="ECO:0007669"/>
    <property type="project" value="InterPro"/>
</dbReference>
<keyword evidence="4" id="KW-1185">Reference proteome</keyword>
<feature type="region of interest" description="Disordered" evidence="1">
    <location>
        <begin position="359"/>
        <end position="435"/>
    </location>
</feature>
<feature type="region of interest" description="Disordered" evidence="1">
    <location>
        <begin position="1173"/>
        <end position="1192"/>
    </location>
</feature>
<dbReference type="PROSITE" id="PS51082">
    <property type="entry name" value="WH2"/>
    <property type="match status" value="2"/>
</dbReference>
<feature type="domain" description="WH2" evidence="2">
    <location>
        <begin position="1485"/>
        <end position="1505"/>
    </location>
</feature>
<feature type="compositionally biased region" description="Basic and acidic residues" evidence="1">
    <location>
        <begin position="525"/>
        <end position="543"/>
    </location>
</feature>
<feature type="region of interest" description="Disordered" evidence="1">
    <location>
        <begin position="449"/>
        <end position="597"/>
    </location>
</feature>
<dbReference type="GO" id="GO:0043025">
    <property type="term" value="C:neuronal cell body"/>
    <property type="evidence" value="ECO:0007669"/>
    <property type="project" value="TreeGrafter"/>
</dbReference>
<reference evidence="4" key="1">
    <citation type="journal article" date="2014" name="PLoS ONE">
        <title>The genome and linkage map of the northern pike (Esox lucius): conserved synteny revealed between the salmonid sister group and the Neoteleostei.</title>
        <authorList>
            <person name="Rondeau E.B."/>
            <person name="Minkley D.R."/>
            <person name="Leong J.S."/>
            <person name="Messmer A.M."/>
            <person name="Jantzen J.R."/>
            <person name="von Schalburg K.R."/>
            <person name="Lemon C."/>
            <person name="Bird N.H."/>
            <person name="Koop B.F."/>
        </authorList>
    </citation>
    <scope>NUCLEOTIDE SEQUENCE</scope>
</reference>
<dbReference type="Pfam" id="PF02205">
    <property type="entry name" value="WH2"/>
    <property type="match status" value="1"/>
</dbReference>
<dbReference type="GO" id="GO:1990357">
    <property type="term" value="C:terminal web"/>
    <property type="evidence" value="ECO:0007669"/>
    <property type="project" value="TreeGrafter"/>
</dbReference>
<dbReference type="RefSeq" id="XP_028971519.2">
    <property type="nucleotide sequence ID" value="XM_029115686.2"/>
</dbReference>
<dbReference type="GO" id="GO:0003146">
    <property type="term" value="P:heart jogging"/>
    <property type="evidence" value="ECO:0007669"/>
    <property type="project" value="Ensembl"/>
</dbReference>
<accession>A0A3P8XNS3</accession>
<dbReference type="PANTHER" id="PTHR47008">
    <property type="entry name" value="PROTEIN CORDON-BLEU"/>
    <property type="match status" value="1"/>
</dbReference>
<proteinExistence type="predicted"/>
<sequence length="1531" mass="165358">MDLKKVNIAAKPPIGKRMKSRAPPPPPAPEPAPRSFLRNTVPGGGGSLQGSMGSMVMDSRENMIKTSVELQITLPQGYQTSSTVSGSKALMDLLVDLCSQYHLNPAYHTLELLSSEALPLAFKPNTLLGTLDVAAVSIREKVLEEKVVRKPQPKVPEKTVRLVVNYNRSQKALLRVSPLVPLQSLVPAICEKCEFDPDHVLLLKDNVSNHELELDKSLSELCIRELYVQDQSLESIHPNTSAVSEADKKGLLGFFKFSRRKSKTEEQSSMDMDALDDNAIQNNAKFSNGQSTGSMVPSVDSRPSTLGQSQSVMNISRMSPRMEPKKKRAPPPPTPTPCQDHYMVKACHVAPDSEITLRKRKAPAPPPTPVPSTPKPPSPFQSAPSPVPSSPSPSLPTEEDSGSEMSHSLEDSEPTGSVYSGSSSSSMVAADTSVADTSMVDSDSAFCRAYASKPSPDSGPRSITGMAKSSRDSTSFKVDPTPSNKTDMKTLAPDSACSNTVYSVPGSSAVKATPTPESSCSTTPKETRESSLNLKVDETENNRHSAMGAERLVPPKPPRSPVREAPQLVTPPPYHPSSPDSHSPDPSPESHMEKAPQSWLYSQQLSVEGPQTPEMETLETLSMGSSGSFQDHGYAASEGMAEAEDSGLVSTPSITTHPTFPDGSSHPMIHPFIKDSSSDTDEGCALWGSSHRPSIYISHNNKACKTKDTYEEDQELTNQLNQTLADLEADLEADLTDICVGSVQKHPYLLSTKSDDIPVSVVDIEVPVTAIDEVLEDYRTLSMTEYQATIMSSFQSTDNKDHNHSHHQSSVGDIQNKNNNARISDGSSRVCTGQPQPMQRLKSPVKKLANGAMDKETSTVSKNEAKVEVQTQRESTEGVERKTSTAPYSFTLPNSHLKCMEEEEQVSNYSGQAVLKAQTKITHNPVSRFGMKTFTIVPPKPAVVSQQLKPAESALATHTPGAIRIDEQGNMVKVGITRNKFGGSSESGINKDGSLSPPLGKAKAFWRSTDKQDTSAHSIPTTRRPVTVTKTQRPEPDVPKTTTPVEASEPRAAKVRPKASTTLAKMAPEMYKDVIEMKSDVSQEVERKATVPVSEPPVRQQSMKLTPGILQDQKRDLSFLKPSRRTSSQYVASAIAKYTVKPTMAKANNIQEVPAESSGFVRKPTSSYGCPKEGRSFNVNAPWSSSTSTNVSMKKESSSLSGFYPTSPKHTTSHPDYQVVSESKQGMDKSGYGSSTTLRDKEVSSNSLDSEIVANNTKQDRPNIPRQQTQKTLAAAQLPTILVPAVTKHSLDAPRMAAQSRTETVDPAGHPSVAKKLEPPNVCVTSASHNLSEPQQVSVFGPVKKFKPVIMKSVHTETSLHTTLMSAIQSGDSKERLKKMSDSSASSTLKKLSIVEEENERCALLAAIRGQSNSARLKKTKSQAAEEVDKFRKTELGKNRTLYVASPAMCPPPSFLPPPPPIASMLPPPPAPHSTLGAGGDSVLARDAMLEAIRSGSAAERLKKVTAPMTTVQVNSRLGTIKAVSSLSQGQ</sequence>
<feature type="region of interest" description="Disordered" evidence="1">
    <location>
        <begin position="1006"/>
        <end position="1058"/>
    </location>
</feature>
<dbReference type="Proteomes" id="UP000265140">
    <property type="component" value="Chromosome 20"/>
</dbReference>
<feature type="region of interest" description="Disordered" evidence="1">
    <location>
        <begin position="283"/>
        <end position="341"/>
    </location>
</feature>
<evidence type="ECO:0000256" key="1">
    <source>
        <dbReference type="SAM" id="MobiDB-lite"/>
    </source>
</evidence>
<dbReference type="InterPro" id="IPR039895">
    <property type="entry name" value="COBL-like"/>
</dbReference>
<dbReference type="GeneID" id="105025916"/>
<dbReference type="CDD" id="cd21800">
    <property type="entry name" value="WH2_Wb_Cobl"/>
    <property type="match status" value="1"/>
</dbReference>
<dbReference type="InParanoid" id="A0A3P8XNS3"/>
<dbReference type="GO" id="GO:0048471">
    <property type="term" value="C:perinuclear region of cytoplasm"/>
    <property type="evidence" value="ECO:0007669"/>
    <property type="project" value="TreeGrafter"/>
</dbReference>
<dbReference type="InterPro" id="IPR019025">
    <property type="entry name" value="Cordon-bleu_ubiquitin_domain"/>
</dbReference>
<dbReference type="GO" id="GO:0060271">
    <property type="term" value="P:cilium assembly"/>
    <property type="evidence" value="ECO:0007669"/>
    <property type="project" value="Ensembl"/>
</dbReference>
<dbReference type="Pfam" id="PF09469">
    <property type="entry name" value="Cobl"/>
    <property type="match status" value="1"/>
</dbReference>
<dbReference type="GO" id="GO:0044295">
    <property type="term" value="C:axonal growth cone"/>
    <property type="evidence" value="ECO:0007669"/>
    <property type="project" value="TreeGrafter"/>
</dbReference>
<feature type="compositionally biased region" description="Polar residues" evidence="1">
    <location>
        <begin position="1177"/>
        <end position="1192"/>
    </location>
</feature>
<reference evidence="3" key="3">
    <citation type="submission" date="2025-08" db="UniProtKB">
        <authorList>
            <consortium name="Ensembl"/>
        </authorList>
    </citation>
    <scope>IDENTIFICATION</scope>
</reference>
<dbReference type="GO" id="GO:0044294">
    <property type="term" value="C:dendritic growth cone"/>
    <property type="evidence" value="ECO:0007669"/>
    <property type="project" value="TreeGrafter"/>
</dbReference>
<feature type="region of interest" description="Disordered" evidence="1">
    <location>
        <begin position="1197"/>
        <end position="1270"/>
    </location>
</feature>
<feature type="compositionally biased region" description="Pro residues" evidence="1">
    <location>
        <begin position="363"/>
        <end position="394"/>
    </location>
</feature>
<dbReference type="Ensembl" id="ENSELUT00000009367.3">
    <property type="protein sequence ID" value="ENSELUP00000006191.3"/>
    <property type="gene ID" value="ENSELUG00000007124.3"/>
</dbReference>
<evidence type="ECO:0000313" key="4">
    <source>
        <dbReference type="Proteomes" id="UP000265140"/>
    </source>
</evidence>
<evidence type="ECO:0000259" key="2">
    <source>
        <dbReference type="PROSITE" id="PS51082"/>
    </source>
</evidence>
<feature type="compositionally biased region" description="Polar residues" evidence="1">
    <location>
        <begin position="472"/>
        <end position="485"/>
    </location>
</feature>
<dbReference type="GO" id="GO:0030041">
    <property type="term" value="P:actin filament polymerization"/>
    <property type="evidence" value="ECO:0007669"/>
    <property type="project" value="TreeGrafter"/>
</dbReference>
<dbReference type="GO" id="GO:0001947">
    <property type="term" value="P:heart looping"/>
    <property type="evidence" value="ECO:0007669"/>
    <property type="project" value="Ensembl"/>
</dbReference>
<dbReference type="SMART" id="SM00246">
    <property type="entry name" value="WH2"/>
    <property type="match status" value="3"/>
</dbReference>
<feature type="region of interest" description="Disordered" evidence="1">
    <location>
        <begin position="1"/>
        <end position="51"/>
    </location>
</feature>
<dbReference type="GO" id="GO:0005886">
    <property type="term" value="C:plasma membrane"/>
    <property type="evidence" value="ECO:0007669"/>
    <property type="project" value="TreeGrafter"/>
</dbReference>
<feature type="region of interest" description="Disordered" evidence="1">
    <location>
        <begin position="796"/>
        <end position="840"/>
    </location>
</feature>
<feature type="compositionally biased region" description="Polar residues" evidence="1">
    <location>
        <begin position="808"/>
        <end position="837"/>
    </location>
</feature>
<feature type="compositionally biased region" description="Low complexity" evidence="1">
    <location>
        <begin position="417"/>
        <end position="435"/>
    </location>
</feature>
<dbReference type="GO" id="GO:0005884">
    <property type="term" value="C:actin filament"/>
    <property type="evidence" value="ECO:0007669"/>
    <property type="project" value="TreeGrafter"/>
</dbReference>
<gene>
    <name evidence="3" type="primary">COBL</name>
</gene>
<dbReference type="GO" id="GO:0051639">
    <property type="term" value="P:actin filament network formation"/>
    <property type="evidence" value="ECO:0007669"/>
    <property type="project" value="TreeGrafter"/>
</dbReference>
<dbReference type="PANTHER" id="PTHR47008:SF1">
    <property type="entry name" value="PROTEIN CORDON-BLEU"/>
    <property type="match status" value="1"/>
</dbReference>
<dbReference type="FunCoup" id="A0A3P8XNS3">
    <property type="interactions" value="504"/>
</dbReference>
<feature type="compositionally biased region" description="Polar residues" evidence="1">
    <location>
        <begin position="283"/>
        <end position="317"/>
    </location>
</feature>
<dbReference type="GeneTree" id="ENSGT00530000063608"/>
<feature type="compositionally biased region" description="Polar residues" evidence="1">
    <location>
        <begin position="1244"/>
        <end position="1257"/>
    </location>
</feature>
<organism evidence="3 4">
    <name type="scientific">Esox lucius</name>
    <name type="common">Northern pike</name>
    <dbReference type="NCBI Taxonomy" id="8010"/>
    <lineage>
        <taxon>Eukaryota</taxon>
        <taxon>Metazoa</taxon>
        <taxon>Chordata</taxon>
        <taxon>Craniata</taxon>
        <taxon>Vertebrata</taxon>
        <taxon>Euteleostomi</taxon>
        <taxon>Actinopterygii</taxon>
        <taxon>Neopterygii</taxon>
        <taxon>Teleostei</taxon>
        <taxon>Protacanthopterygii</taxon>
        <taxon>Esociformes</taxon>
        <taxon>Esocidae</taxon>
        <taxon>Esox</taxon>
    </lineage>
</organism>
<protein>
    <recommendedName>
        <fullName evidence="2">WH2 domain-containing protein</fullName>
    </recommendedName>
</protein>
<feature type="compositionally biased region" description="Low complexity" evidence="1">
    <location>
        <begin position="1020"/>
        <end position="1031"/>
    </location>
</feature>
<feature type="compositionally biased region" description="Low complexity" evidence="1">
    <location>
        <begin position="513"/>
        <end position="524"/>
    </location>
</feature>
<reference evidence="3" key="4">
    <citation type="submission" date="2025-09" db="UniProtKB">
        <authorList>
            <consortium name="Ensembl"/>
        </authorList>
    </citation>
    <scope>IDENTIFICATION</scope>
</reference>
<name>A0A3P8XNS3_ESOLU</name>
<dbReference type="GO" id="GO:0001726">
    <property type="term" value="C:ruffle"/>
    <property type="evidence" value="ECO:0007669"/>
    <property type="project" value="TreeGrafter"/>
</dbReference>